<dbReference type="Proteomes" id="UP000245712">
    <property type="component" value="Unassembled WGS sequence"/>
</dbReference>
<evidence type="ECO:0000256" key="1">
    <source>
        <dbReference type="ARBA" id="ARBA00023015"/>
    </source>
</evidence>
<evidence type="ECO:0000256" key="3">
    <source>
        <dbReference type="ARBA" id="ARBA00023163"/>
    </source>
</evidence>
<feature type="domain" description="HTH gntR-type" evidence="4">
    <location>
        <begin position="15"/>
        <end position="82"/>
    </location>
</feature>
<gene>
    <name evidence="5" type="ORF">C7402_14154</name>
</gene>
<accession>A0ABX5KCU3</accession>
<keyword evidence="6" id="KW-1185">Reference proteome</keyword>
<protein>
    <submittedName>
        <fullName evidence="5">DNA-binding GntR family transcriptional regulator</fullName>
    </submittedName>
</protein>
<comment type="caution">
    <text evidence="5">The sequence shown here is derived from an EMBL/GenBank/DDBJ whole genome shotgun (WGS) entry which is preliminary data.</text>
</comment>
<keyword evidence="1" id="KW-0805">Transcription regulation</keyword>
<evidence type="ECO:0000313" key="6">
    <source>
        <dbReference type="Proteomes" id="UP000245712"/>
    </source>
</evidence>
<dbReference type="Pfam" id="PF00392">
    <property type="entry name" value="GntR"/>
    <property type="match status" value="1"/>
</dbReference>
<sequence length="300" mass="33617">MSRSAATPDAAEHFSPLQIDLARRLTQQIVSGDLAPGRHLSENSLAAEFQVSRTPVRRALQLLVEHGLAEFRAQEGTFVAAAPPRVAPDIGGSMTSDELCHRLLDDYAHGRLPSAWNESELLERYDAPRSVLNKALVSLASDGLIEKRKGHGWRFLQPVSEPGTTEESYRFRIILECGAMREPGFRPDPAQLARLRETHERLLAQTDAQPHAAELFAVGTDFHETIASFSNNRFVLQAIQQQNQMRRLSEHLSHFNGPWHVPSCNEHLDIIAALEEGDIDWAMALMRRHLMQSLTRSAEI</sequence>
<dbReference type="SMART" id="SM00345">
    <property type="entry name" value="HTH_GNTR"/>
    <property type="match status" value="2"/>
</dbReference>
<dbReference type="InterPro" id="IPR036388">
    <property type="entry name" value="WH-like_DNA-bd_sf"/>
</dbReference>
<dbReference type="Pfam" id="PF07729">
    <property type="entry name" value="FCD"/>
    <property type="match status" value="1"/>
</dbReference>
<keyword evidence="3" id="KW-0804">Transcription</keyword>
<dbReference type="InterPro" id="IPR036390">
    <property type="entry name" value="WH_DNA-bd_sf"/>
</dbReference>
<evidence type="ECO:0000313" key="5">
    <source>
        <dbReference type="EMBL" id="PVX61342.1"/>
    </source>
</evidence>
<dbReference type="InterPro" id="IPR000524">
    <property type="entry name" value="Tscrpt_reg_HTH_GntR"/>
</dbReference>
<dbReference type="InterPro" id="IPR011711">
    <property type="entry name" value="GntR_C"/>
</dbReference>
<dbReference type="Gene3D" id="1.10.10.10">
    <property type="entry name" value="Winged helix-like DNA-binding domain superfamily/Winged helix DNA-binding domain"/>
    <property type="match status" value="2"/>
</dbReference>
<organism evidence="5 6">
    <name type="scientific">Paraburkholderia unamae</name>
    <dbReference type="NCBI Taxonomy" id="219649"/>
    <lineage>
        <taxon>Bacteria</taxon>
        <taxon>Pseudomonadati</taxon>
        <taxon>Pseudomonadota</taxon>
        <taxon>Betaproteobacteria</taxon>
        <taxon>Burkholderiales</taxon>
        <taxon>Burkholderiaceae</taxon>
        <taxon>Paraburkholderia</taxon>
    </lineage>
</organism>
<dbReference type="EMBL" id="QEOB01000041">
    <property type="protein sequence ID" value="PVX61342.1"/>
    <property type="molecule type" value="Genomic_DNA"/>
</dbReference>
<dbReference type="Gene3D" id="1.20.120.530">
    <property type="entry name" value="GntR ligand-binding domain-like"/>
    <property type="match status" value="1"/>
</dbReference>
<dbReference type="SMART" id="SM00895">
    <property type="entry name" value="FCD"/>
    <property type="match status" value="1"/>
</dbReference>
<dbReference type="PROSITE" id="PS50949">
    <property type="entry name" value="HTH_GNTR"/>
    <property type="match status" value="1"/>
</dbReference>
<dbReference type="SUPFAM" id="SSF46785">
    <property type="entry name" value="Winged helix' DNA-binding domain"/>
    <property type="match status" value="2"/>
</dbReference>
<dbReference type="SUPFAM" id="SSF48008">
    <property type="entry name" value="GntR ligand-binding domain-like"/>
    <property type="match status" value="1"/>
</dbReference>
<dbReference type="RefSeq" id="WP_112174508.1">
    <property type="nucleotide sequence ID" value="NZ_QEOB01000041.1"/>
</dbReference>
<proteinExistence type="predicted"/>
<dbReference type="InterPro" id="IPR008920">
    <property type="entry name" value="TF_FadR/GntR_C"/>
</dbReference>
<dbReference type="GO" id="GO:0003677">
    <property type="term" value="F:DNA binding"/>
    <property type="evidence" value="ECO:0007669"/>
    <property type="project" value="UniProtKB-KW"/>
</dbReference>
<dbReference type="PANTHER" id="PTHR43537">
    <property type="entry name" value="TRANSCRIPTIONAL REGULATOR, GNTR FAMILY"/>
    <property type="match status" value="1"/>
</dbReference>
<dbReference type="PRINTS" id="PR00035">
    <property type="entry name" value="HTHGNTR"/>
</dbReference>
<dbReference type="PANTHER" id="PTHR43537:SF49">
    <property type="entry name" value="TRANSCRIPTIONAL REGULATORY PROTEIN"/>
    <property type="match status" value="1"/>
</dbReference>
<evidence type="ECO:0000259" key="4">
    <source>
        <dbReference type="PROSITE" id="PS50949"/>
    </source>
</evidence>
<reference evidence="5 6" key="1">
    <citation type="submission" date="2018-05" db="EMBL/GenBank/DDBJ databases">
        <title>Genomic Encyclopedia of Type Strains, Phase IV (KMG-V): Genome sequencing to study the core and pangenomes of soil and plant-associated prokaryotes.</title>
        <authorList>
            <person name="Whitman W."/>
        </authorList>
    </citation>
    <scope>NUCLEOTIDE SEQUENCE [LARGE SCALE GENOMIC DNA]</scope>
    <source>
        <strain evidence="5 6">SCZa-39</strain>
    </source>
</reference>
<keyword evidence="2 5" id="KW-0238">DNA-binding</keyword>
<evidence type="ECO:0000256" key="2">
    <source>
        <dbReference type="ARBA" id="ARBA00023125"/>
    </source>
</evidence>
<dbReference type="CDD" id="cd07377">
    <property type="entry name" value="WHTH_GntR"/>
    <property type="match status" value="1"/>
</dbReference>
<name>A0ABX5KCU3_9BURK</name>